<keyword evidence="1" id="KW-1133">Transmembrane helix</keyword>
<feature type="transmembrane region" description="Helical" evidence="1">
    <location>
        <begin position="90"/>
        <end position="117"/>
    </location>
</feature>
<name>A0A1M4ZWW9_9BACL</name>
<dbReference type="Pfam" id="PF10990">
    <property type="entry name" value="DUF2809"/>
    <property type="match status" value="1"/>
</dbReference>
<keyword evidence="1" id="KW-0472">Membrane</keyword>
<evidence type="ECO:0008006" key="4">
    <source>
        <dbReference type="Google" id="ProtNLM"/>
    </source>
</evidence>
<dbReference type="OrthoDB" id="5360192at2"/>
<keyword evidence="1" id="KW-0812">Transmembrane</keyword>
<gene>
    <name evidence="2" type="ORF">SAMN05444392_11115</name>
</gene>
<dbReference type="InterPro" id="IPR021257">
    <property type="entry name" value="DUF2809"/>
</dbReference>
<dbReference type="Proteomes" id="UP000184476">
    <property type="component" value="Unassembled WGS sequence"/>
</dbReference>
<dbReference type="EMBL" id="FQVL01000011">
    <property type="protein sequence ID" value="SHF22327.1"/>
    <property type="molecule type" value="Genomic_DNA"/>
</dbReference>
<feature type="transmembrane region" description="Helical" evidence="1">
    <location>
        <begin position="9"/>
        <end position="27"/>
    </location>
</feature>
<protein>
    <recommendedName>
        <fullName evidence="4">DUF2809 domain-containing protein</fullName>
    </recommendedName>
</protein>
<sequence>MQFQLSKKYLYAFILVFIIEIIIATFIDNSFIRSYVGDVLVVVLIYCFIKAFIATKFKQFPLCIFIFALLVEIGQYFNLVRLLNLDDYEIARIIIGTTLDLKDIACYLVGCVGLFLFEKLKQRTVDKRNKGKMT</sequence>
<proteinExistence type="predicted"/>
<evidence type="ECO:0000313" key="2">
    <source>
        <dbReference type="EMBL" id="SHF22327.1"/>
    </source>
</evidence>
<keyword evidence="3" id="KW-1185">Reference proteome</keyword>
<accession>A0A1M4ZWW9</accession>
<reference evidence="2 3" key="1">
    <citation type="submission" date="2016-11" db="EMBL/GenBank/DDBJ databases">
        <authorList>
            <person name="Jaros S."/>
            <person name="Januszkiewicz K."/>
            <person name="Wedrychowicz H."/>
        </authorList>
    </citation>
    <scope>NUCLEOTIDE SEQUENCE [LARGE SCALE GENOMIC DNA]</scope>
    <source>
        <strain evidence="2 3">DSM 44666</strain>
    </source>
</reference>
<organism evidence="2 3">
    <name type="scientific">Seinonella peptonophila</name>
    <dbReference type="NCBI Taxonomy" id="112248"/>
    <lineage>
        <taxon>Bacteria</taxon>
        <taxon>Bacillati</taxon>
        <taxon>Bacillota</taxon>
        <taxon>Bacilli</taxon>
        <taxon>Bacillales</taxon>
        <taxon>Thermoactinomycetaceae</taxon>
        <taxon>Seinonella</taxon>
    </lineage>
</organism>
<feature type="transmembrane region" description="Helical" evidence="1">
    <location>
        <begin position="33"/>
        <end position="53"/>
    </location>
</feature>
<evidence type="ECO:0000313" key="3">
    <source>
        <dbReference type="Proteomes" id="UP000184476"/>
    </source>
</evidence>
<evidence type="ECO:0000256" key="1">
    <source>
        <dbReference type="SAM" id="Phobius"/>
    </source>
</evidence>
<feature type="transmembrane region" description="Helical" evidence="1">
    <location>
        <begin position="60"/>
        <end position="78"/>
    </location>
</feature>
<dbReference type="RefSeq" id="WP_073156208.1">
    <property type="nucleotide sequence ID" value="NZ_FQVL01000011.1"/>
</dbReference>
<dbReference type="AlphaFoldDB" id="A0A1M4ZWW9"/>